<dbReference type="SUPFAM" id="SSF48452">
    <property type="entry name" value="TPR-like"/>
    <property type="match status" value="1"/>
</dbReference>
<dbReference type="GO" id="GO:0006891">
    <property type="term" value="P:intra-Golgi vesicle-mediated transport"/>
    <property type="evidence" value="ECO:0007669"/>
    <property type="project" value="TreeGrafter"/>
</dbReference>
<keyword evidence="7" id="KW-0653">Protein transport</keyword>
<feature type="transmembrane region" description="Helical" evidence="12">
    <location>
        <begin position="1167"/>
        <end position="1184"/>
    </location>
</feature>
<keyword evidence="9 12" id="KW-0472">Membrane</keyword>
<keyword evidence="8" id="KW-0333">Golgi apparatus</keyword>
<dbReference type="GO" id="GO:0006888">
    <property type="term" value="P:endoplasmic reticulum to Golgi vesicle-mediated transport"/>
    <property type="evidence" value="ECO:0007669"/>
    <property type="project" value="TreeGrafter"/>
</dbReference>
<organism evidence="13">
    <name type="scientific">Cladocopium goreaui</name>
    <dbReference type="NCBI Taxonomy" id="2562237"/>
    <lineage>
        <taxon>Eukaryota</taxon>
        <taxon>Sar</taxon>
        <taxon>Alveolata</taxon>
        <taxon>Dinophyceae</taxon>
        <taxon>Suessiales</taxon>
        <taxon>Symbiodiniaceae</taxon>
        <taxon>Cladocopium</taxon>
    </lineage>
</organism>
<dbReference type="EMBL" id="CAMXCT020000651">
    <property type="protein sequence ID" value="CAL1135034.1"/>
    <property type="molecule type" value="Genomic_DNA"/>
</dbReference>
<evidence type="ECO:0000256" key="11">
    <source>
        <dbReference type="PROSITE-ProRule" id="PRU00339"/>
    </source>
</evidence>
<keyword evidence="12" id="KW-1133">Transmembrane helix</keyword>
<evidence type="ECO:0000256" key="5">
    <source>
        <dbReference type="ARBA" id="ARBA00022490"/>
    </source>
</evidence>
<dbReference type="EMBL" id="CAMXCT010000651">
    <property type="protein sequence ID" value="CAI3981659.1"/>
    <property type="molecule type" value="Genomic_DNA"/>
</dbReference>
<feature type="transmembrane region" description="Helical" evidence="12">
    <location>
        <begin position="108"/>
        <end position="124"/>
    </location>
</feature>
<keyword evidence="15" id="KW-0808">Transferase</keyword>
<evidence type="ECO:0000256" key="2">
    <source>
        <dbReference type="ARBA" id="ARBA00004347"/>
    </source>
</evidence>
<dbReference type="PROSITE" id="PS50005">
    <property type="entry name" value="TPR"/>
    <property type="match status" value="1"/>
</dbReference>
<keyword evidence="4" id="KW-0813">Transport</keyword>
<feature type="transmembrane region" description="Helical" evidence="12">
    <location>
        <begin position="81"/>
        <end position="102"/>
    </location>
</feature>
<evidence type="ECO:0000256" key="3">
    <source>
        <dbReference type="ARBA" id="ARBA00008827"/>
    </source>
</evidence>
<evidence type="ECO:0000313" key="13">
    <source>
        <dbReference type="EMBL" id="CAI3981659.1"/>
    </source>
</evidence>
<dbReference type="InterPro" id="IPR032675">
    <property type="entry name" value="LRR_dom_sf"/>
</dbReference>
<dbReference type="InterPro" id="IPR006822">
    <property type="entry name" value="Coatomer_esu"/>
</dbReference>
<evidence type="ECO:0000313" key="15">
    <source>
        <dbReference type="EMBL" id="CAL4768971.1"/>
    </source>
</evidence>
<feature type="transmembrane region" description="Helical" evidence="12">
    <location>
        <begin position="851"/>
        <end position="872"/>
    </location>
</feature>
<evidence type="ECO:0000256" key="1">
    <source>
        <dbReference type="ARBA" id="ARBA00004255"/>
    </source>
</evidence>
<dbReference type="GO" id="GO:0005198">
    <property type="term" value="F:structural molecule activity"/>
    <property type="evidence" value="ECO:0007669"/>
    <property type="project" value="InterPro"/>
</dbReference>
<evidence type="ECO:0000256" key="4">
    <source>
        <dbReference type="ARBA" id="ARBA00022448"/>
    </source>
</evidence>
<dbReference type="Gene3D" id="3.80.10.10">
    <property type="entry name" value="Ribonuclease Inhibitor"/>
    <property type="match status" value="2"/>
</dbReference>
<dbReference type="PANTHER" id="PTHR10805:SF0">
    <property type="entry name" value="COATOMER SUBUNIT EPSILON"/>
    <property type="match status" value="1"/>
</dbReference>
<keyword evidence="16" id="KW-1185">Reference proteome</keyword>
<dbReference type="Gene3D" id="1.25.40.10">
    <property type="entry name" value="Tetratricopeptide repeat domain"/>
    <property type="match status" value="1"/>
</dbReference>
<sequence length="1458" mass="158581">MLGAKQLFCKYVTPQRFSTSGFGGRWPKNINGLGRVNGTEPSAPLNPGRSIAEAKSENVWMEVCIKVAAAALVSVVAVDSLWLCVAITLGMALVIGLAQPFAQPQMNVLQSACFACLALAAVGFRHHMALARLALAVPFVLLVLQLRRPDSPEMLALRLQQELEAKIHEGPVEVSAEQFTQIFTDETGKLSFLSVNLRPRAIALDFGHRSSLLLETNEARECPEEVQEKLRGQLQGLGLSGEGDPCRWKGIVCWKCKVRRIESEEATGDLSSVKEMTYLRGLGLAGSRITGNVSELSKLKNLWHLYLSQTEVMGDLAELSKLKDLLTLDLSQTEVMGDVSVLTNMTKLQDLSLAQSRVHGNFGVISRIPILVKADLSGTAVSGNLEDLRQGCCKKLRELHLGDTQVRLSGRGLVSLPALQSLNVSGCNLNVSFIDLVVPLLSNPITILLARGCGITGEVKSHWFVSLWHSLQLFDLSGNRLDAVDALPAKLRLDVSHNEIPLHVHPDVIKSAAKSGTDLWMMNTELANKEDIMSNCSNELQMEEMWISRETGGYWCHDLIQPNFRVTPERFLPQLMCACGPGHFGAGTNCSACPEDTFNDQMDQRKCQACPEGGKAPAGSQALSACKCPYGTPGTFENKTMCRCDRGEALSYDHECLSCGKLHLVCNAPGSLVATAPLEQGYIRLKEPSEEIFECLDRQHCRNSSCTPGRTGLLCASCAQSYRASKKACIECKNVSSERRLSIGLGCATALVIVAATAWTLRRHAPQRSPRSECLLQLIMAQLAALLQLTQLWTVLGALTPDPQATVTADDNAQGDPVLGYLEALQFTSSEVQNFLALQCLYDGITVRSLFALATPLVPLLLLIACGCLEVFSRGLGIRVGLKMLTVLFIGGASGSAQLLGCQRTDGAGTALKEFAFRPLFPHERCEEAIWVDRFGWATAICYGFFIPCFLGFLFAKQNVVMRKVKTVVMHTARNEAKVTVRLQGPKSEESEKDALAQHLKAAAAAYVAVHVKGRATVELQKDATIVTPIEENAAGGSEALGVESLVFGTDLEDAEVLQRHMMVQMLMERRILEEETDRFMLGAKQLFCKYAKCENVWMEVCTKVAAAALVSVVAVDNLWLCVAITLGMALVTGLAQPFAQPQMNVLQSACFACLALAAVGFRHHMALARLALAVPFVLLVLQLRRPDSPEMLALRLQQVPEIMEEELQEVRDNFYVGNFSKALSLCESVKGSSELTQSELGATLARCCLSIPQIDRLKAMQNAEIPGQRAAALMAVITKSKNAQQVSSAKERLAALAKETQDMSCAMLNAMVLAMDGSWTEAAQMTKAHPVLEMQVLTIFLALSCNQVSMAEKLLKEASGNNDDSAAYRLAAAAVKLATGDPEEAYLTYCDLCSQFPAIEGDDSGSGSVLLQTGKALANMQRGMFSEAVEDLQRALSSNPNDPDSLVRWWISWQAAE</sequence>
<dbReference type="Gene3D" id="2.10.50.10">
    <property type="entry name" value="Tumor Necrosis Factor Receptor, subunit A, domain 2"/>
    <property type="match status" value="1"/>
</dbReference>
<protein>
    <submittedName>
        <fullName evidence="15">LRR receptor-like serine/threonine-protein kinase FLS2</fullName>
    </submittedName>
</protein>
<evidence type="ECO:0000256" key="10">
    <source>
        <dbReference type="ARBA" id="ARBA00023329"/>
    </source>
</evidence>
<dbReference type="InterPro" id="IPR019734">
    <property type="entry name" value="TPR_rpt"/>
</dbReference>
<feature type="transmembrane region" description="Helical" evidence="12">
    <location>
        <begin position="774"/>
        <end position="793"/>
    </location>
</feature>
<keyword evidence="12" id="KW-0812">Transmembrane</keyword>
<dbReference type="PANTHER" id="PTHR10805">
    <property type="entry name" value="COATOMER SUBUNIT EPSILON"/>
    <property type="match status" value="1"/>
</dbReference>
<dbReference type="OrthoDB" id="310217at2759"/>
<accession>A0A9P1BY81</accession>
<feature type="transmembrane region" description="Helical" evidence="12">
    <location>
        <begin position="741"/>
        <end position="762"/>
    </location>
</feature>
<dbReference type="SMART" id="SM01411">
    <property type="entry name" value="Ephrin_rec_like"/>
    <property type="match status" value="2"/>
</dbReference>
<feature type="transmembrane region" description="Helical" evidence="12">
    <location>
        <begin position="1119"/>
        <end position="1140"/>
    </location>
</feature>
<dbReference type="Pfam" id="PF04733">
    <property type="entry name" value="Coatomer_E"/>
    <property type="match status" value="1"/>
</dbReference>
<keyword evidence="5" id="KW-0963">Cytoplasm</keyword>
<comment type="caution">
    <text evidence="13">The sequence shown here is derived from an EMBL/GenBank/DDBJ whole genome shotgun (WGS) entry which is preliminary data.</text>
</comment>
<reference evidence="14" key="2">
    <citation type="submission" date="2024-04" db="EMBL/GenBank/DDBJ databases">
        <authorList>
            <person name="Chen Y."/>
            <person name="Shah S."/>
            <person name="Dougan E. K."/>
            <person name="Thang M."/>
            <person name="Chan C."/>
        </authorList>
    </citation>
    <scope>NUCLEOTIDE SEQUENCE [LARGE SCALE GENOMIC DNA]</scope>
</reference>
<keyword evidence="10" id="KW-0968">Cytoplasmic vesicle</keyword>
<evidence type="ECO:0000256" key="12">
    <source>
        <dbReference type="SAM" id="Phobius"/>
    </source>
</evidence>
<dbReference type="CDD" id="cd00185">
    <property type="entry name" value="TNFRSF"/>
    <property type="match status" value="1"/>
</dbReference>
<dbReference type="InterPro" id="IPR011990">
    <property type="entry name" value="TPR-like_helical_dom_sf"/>
</dbReference>
<evidence type="ECO:0000256" key="7">
    <source>
        <dbReference type="ARBA" id="ARBA00022927"/>
    </source>
</evidence>
<feature type="transmembrane region" description="Helical" evidence="12">
    <location>
        <begin position="935"/>
        <end position="956"/>
    </location>
</feature>
<keyword evidence="15" id="KW-0418">Kinase</keyword>
<feature type="transmembrane region" description="Helical" evidence="12">
    <location>
        <begin position="1146"/>
        <end position="1162"/>
    </location>
</feature>
<dbReference type="GO" id="GO:0016301">
    <property type="term" value="F:kinase activity"/>
    <property type="evidence" value="ECO:0007669"/>
    <property type="project" value="UniProtKB-KW"/>
</dbReference>
<dbReference type="GO" id="GO:0000139">
    <property type="term" value="C:Golgi membrane"/>
    <property type="evidence" value="ECO:0007669"/>
    <property type="project" value="UniProtKB-SubCell"/>
</dbReference>
<dbReference type="GO" id="GO:0015031">
    <property type="term" value="P:protein transport"/>
    <property type="evidence" value="ECO:0007669"/>
    <property type="project" value="UniProtKB-KW"/>
</dbReference>
<evidence type="ECO:0000256" key="6">
    <source>
        <dbReference type="ARBA" id="ARBA00022892"/>
    </source>
</evidence>
<evidence type="ECO:0000313" key="14">
    <source>
        <dbReference type="EMBL" id="CAL1135034.1"/>
    </source>
</evidence>
<evidence type="ECO:0000256" key="9">
    <source>
        <dbReference type="ARBA" id="ARBA00023136"/>
    </source>
</evidence>
<dbReference type="Proteomes" id="UP001152797">
    <property type="component" value="Unassembled WGS sequence"/>
</dbReference>
<keyword evidence="11" id="KW-0802">TPR repeat</keyword>
<comment type="subcellular location">
    <subcellularLocation>
        <location evidence="2">Cytoplasmic vesicle</location>
        <location evidence="2">COPI-coated vesicle membrane</location>
        <topology evidence="2">Peripheral membrane protein</topology>
        <orientation evidence="2">Cytoplasmic side</orientation>
    </subcellularLocation>
    <subcellularLocation>
        <location evidence="1">Golgi apparatus membrane</location>
        <topology evidence="1">Peripheral membrane protein</topology>
        <orientation evidence="1">Cytoplasmic side</orientation>
    </subcellularLocation>
</comment>
<keyword evidence="15" id="KW-0675">Receptor</keyword>
<feature type="repeat" description="TPR" evidence="11">
    <location>
        <begin position="1410"/>
        <end position="1443"/>
    </location>
</feature>
<feature type="transmembrane region" description="Helical" evidence="12">
    <location>
        <begin position="884"/>
        <end position="901"/>
    </location>
</feature>
<dbReference type="GO" id="GO:0006890">
    <property type="term" value="P:retrograde vesicle-mediated transport, Golgi to endoplasmic reticulum"/>
    <property type="evidence" value="ECO:0007669"/>
    <property type="project" value="InterPro"/>
</dbReference>
<proteinExistence type="inferred from homology"/>
<keyword evidence="6" id="KW-0931">ER-Golgi transport</keyword>
<dbReference type="GO" id="GO:0030126">
    <property type="term" value="C:COPI vesicle coat"/>
    <property type="evidence" value="ECO:0007669"/>
    <property type="project" value="TreeGrafter"/>
</dbReference>
<gene>
    <name evidence="13" type="ORF">C1SCF055_LOCUS9428</name>
</gene>
<evidence type="ECO:0000256" key="8">
    <source>
        <dbReference type="ARBA" id="ARBA00023034"/>
    </source>
</evidence>
<feature type="transmembrane region" description="Helical" evidence="12">
    <location>
        <begin position="129"/>
        <end position="146"/>
    </location>
</feature>
<reference evidence="13" key="1">
    <citation type="submission" date="2022-10" db="EMBL/GenBank/DDBJ databases">
        <authorList>
            <person name="Chen Y."/>
            <person name="Dougan E. K."/>
            <person name="Chan C."/>
            <person name="Rhodes N."/>
            <person name="Thang M."/>
        </authorList>
    </citation>
    <scope>NUCLEOTIDE SEQUENCE</scope>
</reference>
<dbReference type="SUPFAM" id="SSF52058">
    <property type="entry name" value="L domain-like"/>
    <property type="match status" value="1"/>
</dbReference>
<dbReference type="EMBL" id="CAMXCT030000651">
    <property type="protein sequence ID" value="CAL4768971.1"/>
    <property type="molecule type" value="Genomic_DNA"/>
</dbReference>
<evidence type="ECO:0000313" key="16">
    <source>
        <dbReference type="Proteomes" id="UP001152797"/>
    </source>
</evidence>
<name>A0A9P1BY81_9DINO</name>
<comment type="similarity">
    <text evidence="3">Belongs to the COPE family.</text>
</comment>